<reference evidence="3" key="2">
    <citation type="submission" date="2013-12" db="EMBL/GenBank/DDBJ databases">
        <authorList>
            <person name="Yu Y."/>
            <person name="Lee S."/>
            <person name="de Baynast K."/>
            <person name="Wissotski M."/>
            <person name="Liu L."/>
            <person name="Talag J."/>
            <person name="Goicoechea J."/>
            <person name="Angelova A."/>
            <person name="Jetty R."/>
            <person name="Kudrna D."/>
            <person name="Golser W."/>
            <person name="Rivera L."/>
            <person name="Zhang J."/>
            <person name="Wing R."/>
        </authorList>
    </citation>
    <scope>NUCLEOTIDE SEQUENCE</scope>
</reference>
<accession>A0A0D9XK20</accession>
<evidence type="ECO:0000313" key="2">
    <source>
        <dbReference type="EnsemblPlants" id="LPERR10G08130.1"/>
    </source>
</evidence>
<proteinExistence type="predicted"/>
<evidence type="ECO:0000256" key="1">
    <source>
        <dbReference type="SAM" id="MobiDB-lite"/>
    </source>
</evidence>
<reference evidence="2" key="3">
    <citation type="submission" date="2015-04" db="UniProtKB">
        <authorList>
            <consortium name="EnsemblPlants"/>
        </authorList>
    </citation>
    <scope>IDENTIFICATION</scope>
</reference>
<dbReference type="AlphaFoldDB" id="A0A0D9XK20"/>
<reference evidence="2 3" key="1">
    <citation type="submission" date="2012-08" db="EMBL/GenBank/DDBJ databases">
        <title>Oryza genome evolution.</title>
        <authorList>
            <person name="Wing R.A."/>
        </authorList>
    </citation>
    <scope>NUCLEOTIDE SEQUENCE</scope>
</reference>
<dbReference type="HOGENOM" id="CLU_2064858_0_0_1"/>
<organism evidence="2 3">
    <name type="scientific">Leersia perrieri</name>
    <dbReference type="NCBI Taxonomy" id="77586"/>
    <lineage>
        <taxon>Eukaryota</taxon>
        <taxon>Viridiplantae</taxon>
        <taxon>Streptophyta</taxon>
        <taxon>Embryophyta</taxon>
        <taxon>Tracheophyta</taxon>
        <taxon>Spermatophyta</taxon>
        <taxon>Magnoliopsida</taxon>
        <taxon>Liliopsida</taxon>
        <taxon>Poales</taxon>
        <taxon>Poaceae</taxon>
        <taxon>BOP clade</taxon>
        <taxon>Oryzoideae</taxon>
        <taxon>Oryzeae</taxon>
        <taxon>Oryzinae</taxon>
        <taxon>Leersia</taxon>
    </lineage>
</organism>
<protein>
    <submittedName>
        <fullName evidence="2">Uncharacterized protein</fullName>
    </submittedName>
</protein>
<evidence type="ECO:0000313" key="3">
    <source>
        <dbReference type="Proteomes" id="UP000032180"/>
    </source>
</evidence>
<sequence length="119" mass="12540">MVRGAGEFFFFFYRVAHQNRFLVACSERKAETVADSPALIGRGSERGEGGGGKASLRGIWQGRGGGQREGHSQGGSGGAIAARSIAARRRRAGEDREGAPTGARTLGVEKHSTNDPLVK</sequence>
<dbReference type="EnsemblPlants" id="LPERR10G08130.1">
    <property type="protein sequence ID" value="LPERR10G08130.1"/>
    <property type="gene ID" value="LPERR10G08130"/>
</dbReference>
<name>A0A0D9XK20_9ORYZ</name>
<keyword evidence="3" id="KW-1185">Reference proteome</keyword>
<dbReference type="Gramene" id="LPERR10G08130.1">
    <property type="protein sequence ID" value="LPERR10G08130.1"/>
    <property type="gene ID" value="LPERR10G08130"/>
</dbReference>
<dbReference type="Proteomes" id="UP000032180">
    <property type="component" value="Chromosome 10"/>
</dbReference>
<feature type="compositionally biased region" description="Basic and acidic residues" evidence="1">
    <location>
        <begin position="107"/>
        <end position="119"/>
    </location>
</feature>
<feature type="region of interest" description="Disordered" evidence="1">
    <location>
        <begin position="40"/>
        <end position="119"/>
    </location>
</feature>